<dbReference type="EMBL" id="MN738876">
    <property type="protein sequence ID" value="QHT29372.1"/>
    <property type="molecule type" value="Genomic_DNA"/>
</dbReference>
<protein>
    <recommendedName>
        <fullName evidence="2">Chromo domain-containing protein</fullName>
    </recommendedName>
</protein>
<name>A0A6C0EKV5_9ZZZZ</name>
<reference evidence="1" key="1">
    <citation type="journal article" date="2020" name="Nature">
        <title>Giant virus diversity and host interactions through global metagenomics.</title>
        <authorList>
            <person name="Schulz F."/>
            <person name="Roux S."/>
            <person name="Paez-Espino D."/>
            <person name="Jungbluth S."/>
            <person name="Walsh D.A."/>
            <person name="Denef V.J."/>
            <person name="McMahon K.D."/>
            <person name="Konstantinidis K.T."/>
            <person name="Eloe-Fadrosh E.A."/>
            <person name="Kyrpides N.C."/>
            <person name="Woyke T."/>
        </authorList>
    </citation>
    <scope>NUCLEOTIDE SEQUENCE</scope>
    <source>
        <strain evidence="1">GVMAG-M-3300005589-24</strain>
    </source>
</reference>
<accession>A0A6C0EKV5</accession>
<organism evidence="1">
    <name type="scientific">viral metagenome</name>
    <dbReference type="NCBI Taxonomy" id="1070528"/>
    <lineage>
        <taxon>unclassified sequences</taxon>
        <taxon>metagenomes</taxon>
        <taxon>organismal metagenomes</taxon>
    </lineage>
</organism>
<evidence type="ECO:0008006" key="2">
    <source>
        <dbReference type="Google" id="ProtNLM"/>
    </source>
</evidence>
<evidence type="ECO:0000313" key="1">
    <source>
        <dbReference type="EMBL" id="QHT29372.1"/>
    </source>
</evidence>
<dbReference type="AlphaFoldDB" id="A0A6C0EKV5"/>
<proteinExistence type="predicted"/>
<sequence>MDSNKRRRVMTISRVIGGHPFTKKWLVEWRDLSRTWEDFETVKNLDVFRHYIEQHIETLELAVEQHDYQPEIEYTQVTYIC</sequence>